<dbReference type="SUPFAM" id="SSF56672">
    <property type="entry name" value="DNA/RNA polymerases"/>
    <property type="match status" value="1"/>
</dbReference>
<evidence type="ECO:0000259" key="4">
    <source>
        <dbReference type="PROSITE" id="PS50878"/>
    </source>
</evidence>
<reference evidence="5" key="1">
    <citation type="submission" date="2018-07" db="EMBL/GenBank/DDBJ databases">
        <title>Comparative genomics of catfishes provides insights into carnivory and benthic adaptation.</title>
        <authorList>
            <person name="Zhang Y."/>
            <person name="Wang D."/>
            <person name="Peng Z."/>
            <person name="Zheng S."/>
            <person name="Shao F."/>
            <person name="Tao W."/>
        </authorList>
    </citation>
    <scope>NUCLEOTIDE SEQUENCE</scope>
    <source>
        <strain evidence="5">Chongqing</strain>
    </source>
</reference>
<dbReference type="PROSITE" id="PS50878">
    <property type="entry name" value="RT_POL"/>
    <property type="match status" value="1"/>
</dbReference>
<gene>
    <name evidence="5" type="ORF">C0J50_7455</name>
</gene>
<protein>
    <recommendedName>
        <fullName evidence="2">ribonuclease H</fullName>
        <ecNumber evidence="2">3.1.26.4</ecNumber>
    </recommendedName>
</protein>
<feature type="domain" description="Reverse transcriptase" evidence="4">
    <location>
        <begin position="413"/>
        <end position="591"/>
    </location>
</feature>
<keyword evidence="6" id="KW-1185">Reference proteome</keyword>
<organism evidence="5 6">
    <name type="scientific">Silurus asotus</name>
    <name type="common">Amur catfish</name>
    <name type="synonym">Parasilurus asotus</name>
    <dbReference type="NCBI Taxonomy" id="30991"/>
    <lineage>
        <taxon>Eukaryota</taxon>
        <taxon>Metazoa</taxon>
        <taxon>Chordata</taxon>
        <taxon>Craniata</taxon>
        <taxon>Vertebrata</taxon>
        <taxon>Euteleostomi</taxon>
        <taxon>Actinopterygii</taxon>
        <taxon>Neopterygii</taxon>
        <taxon>Teleostei</taxon>
        <taxon>Ostariophysi</taxon>
        <taxon>Siluriformes</taxon>
        <taxon>Siluridae</taxon>
        <taxon>Silurus</taxon>
    </lineage>
</organism>
<accession>A0AAD4ZZ47</accession>
<evidence type="ECO:0000256" key="1">
    <source>
        <dbReference type="ARBA" id="ARBA00010879"/>
    </source>
</evidence>
<evidence type="ECO:0000313" key="5">
    <source>
        <dbReference type="EMBL" id="KAI5606901.1"/>
    </source>
</evidence>
<dbReference type="InterPro" id="IPR043128">
    <property type="entry name" value="Rev_trsase/Diguanyl_cyclase"/>
</dbReference>
<dbReference type="GO" id="GO:0004523">
    <property type="term" value="F:RNA-DNA hybrid ribonuclease activity"/>
    <property type="evidence" value="ECO:0007669"/>
    <property type="project" value="UniProtKB-EC"/>
</dbReference>
<evidence type="ECO:0000313" key="6">
    <source>
        <dbReference type="Proteomes" id="UP001205998"/>
    </source>
</evidence>
<evidence type="ECO:0000256" key="2">
    <source>
        <dbReference type="ARBA" id="ARBA00012180"/>
    </source>
</evidence>
<dbReference type="InterPro" id="IPR000477">
    <property type="entry name" value="RT_dom"/>
</dbReference>
<proteinExistence type="inferred from homology"/>
<dbReference type="Pfam" id="PF16297">
    <property type="entry name" value="DUF4939"/>
    <property type="match status" value="1"/>
</dbReference>
<dbReference type="PANTHER" id="PTHR15503:SF22">
    <property type="entry name" value="TRANSPOSON TY3-I GAG POLYPROTEIN"/>
    <property type="match status" value="1"/>
</dbReference>
<dbReference type="InterPro" id="IPR032567">
    <property type="entry name" value="RTL1-rel"/>
</dbReference>
<dbReference type="Proteomes" id="UP001205998">
    <property type="component" value="Unassembled WGS sequence"/>
</dbReference>
<dbReference type="EMBL" id="MU596817">
    <property type="protein sequence ID" value="KAI5606901.1"/>
    <property type="molecule type" value="Genomic_DNA"/>
</dbReference>
<sequence>MDTGPSGSSGSSSADPVRDLVTALQAAFPTAAARPNPPAVTGSPMALPGTFSGEAAECRGFLLQVNLYIEMQPQRFPSERSKVAFFISLLSGRALAWAQSLWDSASPVLNAYALFTARFLEVFSAASGVLTTADQLLSLRQGSDDITAYSLRFRTLAASSGWNESALLGIYRVGLSPEIKQAMAIYDDRMGLEECIGKSIGLSQRLAACPPIHHPSGTHPATTDTEPMQLGSQRLSRRERNSRLATGKCLYCGDPGHSIARCTRRPVRTAVGLFHRENIRFMVLDDSTVSVILGRPWLQQHAPRCSWDPCDILEWSAHCRENCLSQLPTRVHKVMVGATRVEEATTKTQAAIPVEYQAFEDVFCAKAATRLPPHRPGDCCIDLLPGAKLPKGRVYPLSAPEHRAMEEYVQQALQQGFITQSTSPAASSFFFVGKKDGGLRPCIDYRQLNAQIAPLPYPLPLVPSALEDLREARVFSKLDLRSAYNLVRIRRGDEWKTAFITPSGHYEYRVMPYGLSIAPAVFQGFMNEVLRPFLQKCVMVYIDDILIYSRNLEEHHHHRKSSTEPTGQWTGSSWWCSHHEQNRHHLAAYDLLMEGALEGRMERDHLSTEVVETRTSELCLLRGHSHSLHSSGRG</sequence>
<dbReference type="InterPro" id="IPR032549">
    <property type="entry name" value="DUF4939"/>
</dbReference>
<dbReference type="AlphaFoldDB" id="A0AAD4ZZ47"/>
<comment type="similarity">
    <text evidence="1">Belongs to the beta type-B retroviral polymerase family. HERV class-II K(HML-2) pol subfamily.</text>
</comment>
<comment type="caution">
    <text evidence="5">The sequence shown here is derived from an EMBL/GenBank/DDBJ whole genome shotgun (WGS) entry which is preliminary data.</text>
</comment>
<evidence type="ECO:0000256" key="3">
    <source>
        <dbReference type="SAM" id="MobiDB-lite"/>
    </source>
</evidence>
<dbReference type="Gene3D" id="3.30.70.270">
    <property type="match status" value="1"/>
</dbReference>
<dbReference type="CDD" id="cd01647">
    <property type="entry name" value="RT_LTR"/>
    <property type="match status" value="1"/>
</dbReference>
<name>A0AAD4ZZ47_SILAS</name>
<dbReference type="Gene3D" id="3.10.10.10">
    <property type="entry name" value="HIV Type 1 Reverse Transcriptase, subunit A, domain 1"/>
    <property type="match status" value="1"/>
</dbReference>
<feature type="region of interest" description="Disordered" evidence="3">
    <location>
        <begin position="213"/>
        <end position="237"/>
    </location>
</feature>
<feature type="compositionally biased region" description="Polar residues" evidence="3">
    <location>
        <begin position="219"/>
        <end position="234"/>
    </location>
</feature>
<dbReference type="Pfam" id="PF00078">
    <property type="entry name" value="RVT_1"/>
    <property type="match status" value="1"/>
</dbReference>
<dbReference type="EC" id="3.1.26.4" evidence="2"/>
<dbReference type="PANTHER" id="PTHR15503">
    <property type="entry name" value="LDOC1 RELATED"/>
    <property type="match status" value="1"/>
</dbReference>
<dbReference type="InterPro" id="IPR043502">
    <property type="entry name" value="DNA/RNA_pol_sf"/>
</dbReference>